<dbReference type="OrthoDB" id="9804993at2"/>
<dbReference type="Proteomes" id="UP000282438">
    <property type="component" value="Chromosome"/>
</dbReference>
<evidence type="ECO:0000313" key="2">
    <source>
        <dbReference type="Proteomes" id="UP000282438"/>
    </source>
</evidence>
<dbReference type="Gene3D" id="3.40.50.1820">
    <property type="entry name" value="alpha/beta hydrolase"/>
    <property type="match status" value="1"/>
</dbReference>
<name>A0A3S8ZS88_9NEIS</name>
<dbReference type="RefSeq" id="WP_125972940.1">
    <property type="nucleotide sequence ID" value="NZ_CP034433.1"/>
</dbReference>
<dbReference type="KEGG" id="iod:EJO50_07495"/>
<keyword evidence="2" id="KW-1185">Reference proteome</keyword>
<sequence length="64" mass="7207">MITTDNDATIPFSLTKSLSQPLDARFLIIKNDGRFLLDEGFDSLPVVPDELNRVFQRAKAETQP</sequence>
<dbReference type="InterPro" id="IPR029058">
    <property type="entry name" value="AB_hydrolase_fold"/>
</dbReference>
<organism evidence="1 2">
    <name type="scientific">Iodobacter ciconiae</name>
    <dbReference type="NCBI Taxonomy" id="2496266"/>
    <lineage>
        <taxon>Bacteria</taxon>
        <taxon>Pseudomonadati</taxon>
        <taxon>Pseudomonadota</taxon>
        <taxon>Betaproteobacteria</taxon>
        <taxon>Neisseriales</taxon>
        <taxon>Chitinibacteraceae</taxon>
        <taxon>Iodobacter</taxon>
    </lineage>
</organism>
<evidence type="ECO:0000313" key="1">
    <source>
        <dbReference type="EMBL" id="AZN36346.1"/>
    </source>
</evidence>
<dbReference type="AlphaFoldDB" id="A0A3S8ZS88"/>
<dbReference type="EMBL" id="CP034433">
    <property type="protein sequence ID" value="AZN36346.1"/>
    <property type="molecule type" value="Genomic_DNA"/>
</dbReference>
<reference evidence="1 2" key="1">
    <citation type="submission" date="2018-12" db="EMBL/GenBank/DDBJ databases">
        <title>Complete genome sequence of Iodobacter sp. H11R3.</title>
        <authorList>
            <person name="Bae J.-W."/>
        </authorList>
    </citation>
    <scope>NUCLEOTIDE SEQUENCE [LARGE SCALE GENOMIC DNA]</scope>
    <source>
        <strain evidence="1 2">H11R3</strain>
    </source>
</reference>
<proteinExistence type="predicted"/>
<protein>
    <submittedName>
        <fullName evidence="1">Uncharacterized protein</fullName>
    </submittedName>
</protein>
<gene>
    <name evidence="1" type="ORF">EJO50_07495</name>
</gene>
<accession>A0A3S8ZS88</accession>